<organism evidence="2 3">
    <name type="scientific">Aminobacter ciceronei</name>
    <dbReference type="NCBI Taxonomy" id="150723"/>
    <lineage>
        <taxon>Bacteria</taxon>
        <taxon>Pseudomonadati</taxon>
        <taxon>Pseudomonadota</taxon>
        <taxon>Alphaproteobacteria</taxon>
        <taxon>Hyphomicrobiales</taxon>
        <taxon>Phyllobacteriaceae</taxon>
        <taxon>Aminobacter</taxon>
    </lineage>
</organism>
<accession>A0ABR6C5X9</accession>
<feature type="signal peptide" evidence="1">
    <location>
        <begin position="1"/>
        <end position="21"/>
    </location>
</feature>
<name>A0ABR6C5X9_9HYPH</name>
<protein>
    <submittedName>
        <fullName evidence="2">Uncharacterized protein</fullName>
    </submittedName>
</protein>
<proteinExistence type="predicted"/>
<dbReference type="Proteomes" id="UP000587524">
    <property type="component" value="Unassembled WGS sequence"/>
</dbReference>
<evidence type="ECO:0000256" key="1">
    <source>
        <dbReference type="SAM" id="SignalP"/>
    </source>
</evidence>
<dbReference type="EMBL" id="JACJHZ010000009">
    <property type="protein sequence ID" value="MBA9020410.1"/>
    <property type="molecule type" value="Genomic_DNA"/>
</dbReference>
<feature type="chain" id="PRO_5047248337" evidence="1">
    <location>
        <begin position="22"/>
        <end position="106"/>
    </location>
</feature>
<sequence length="106" mass="11328">MKKLISAVLAIILVAGTSATAEPRFADYPTRTYLKGKSTLPKFTGSVANYRTRIRDGMRSGPNYGGHFTLIEIGCGGSCIFAFLIDAGTVGSSTFRWGAKTTISSR</sequence>
<keyword evidence="1" id="KW-0732">Signal</keyword>
<gene>
    <name evidence="2" type="ORF">HNQ97_002407</name>
</gene>
<reference evidence="2 3" key="1">
    <citation type="submission" date="2020-08" db="EMBL/GenBank/DDBJ databases">
        <title>Genomic Encyclopedia of Type Strains, Phase IV (KMG-IV): sequencing the most valuable type-strain genomes for metagenomic binning, comparative biology and taxonomic classification.</title>
        <authorList>
            <person name="Goeker M."/>
        </authorList>
    </citation>
    <scope>NUCLEOTIDE SEQUENCE [LARGE SCALE GENOMIC DNA]</scope>
    <source>
        <strain evidence="2 3">DSM 17455</strain>
    </source>
</reference>
<keyword evidence="3" id="KW-1185">Reference proteome</keyword>
<evidence type="ECO:0000313" key="3">
    <source>
        <dbReference type="Proteomes" id="UP000587524"/>
    </source>
</evidence>
<comment type="caution">
    <text evidence="2">The sequence shown here is derived from an EMBL/GenBank/DDBJ whole genome shotgun (WGS) entry which is preliminary data.</text>
</comment>
<evidence type="ECO:0000313" key="2">
    <source>
        <dbReference type="EMBL" id="MBA9020410.1"/>
    </source>
</evidence>
<dbReference type="RefSeq" id="WP_182574125.1">
    <property type="nucleotide sequence ID" value="NZ_JACJHY010000009.1"/>
</dbReference>